<evidence type="ECO:0000256" key="2">
    <source>
        <dbReference type="ARBA" id="ARBA00022729"/>
    </source>
</evidence>
<sequence length="67" mass="7518">MGNPLICDCQLRWLIEKVHASQSNFTVWYAKCSEPAHLQGRNLVNVPQADLTCSKQANGMFIVVTLK</sequence>
<dbReference type="SMART" id="SM00082">
    <property type="entry name" value="LRRCT"/>
    <property type="match status" value="1"/>
</dbReference>
<proteinExistence type="predicted"/>
<dbReference type="EMBL" id="JAIWYP010000013">
    <property type="protein sequence ID" value="KAH3722314.1"/>
    <property type="molecule type" value="Genomic_DNA"/>
</dbReference>
<dbReference type="Gene3D" id="3.80.10.10">
    <property type="entry name" value="Ribonuclease Inhibitor"/>
    <property type="match status" value="1"/>
</dbReference>
<name>A0A9D4HLT8_DREPO</name>
<gene>
    <name evidence="4" type="ORF">DPMN_065271</name>
</gene>
<dbReference type="InterPro" id="IPR000483">
    <property type="entry name" value="Cys-rich_flank_reg_C"/>
</dbReference>
<comment type="caution">
    <text evidence="4">The sequence shown here is derived from an EMBL/GenBank/DDBJ whole genome shotgun (WGS) entry which is preliminary data.</text>
</comment>
<dbReference type="Proteomes" id="UP000828390">
    <property type="component" value="Unassembled WGS sequence"/>
</dbReference>
<feature type="domain" description="LRRCT" evidence="3">
    <location>
        <begin position="3"/>
        <end position="54"/>
    </location>
</feature>
<keyword evidence="2" id="KW-0732">Signal</keyword>
<evidence type="ECO:0000259" key="3">
    <source>
        <dbReference type="SMART" id="SM00082"/>
    </source>
</evidence>
<organism evidence="4 5">
    <name type="scientific">Dreissena polymorpha</name>
    <name type="common">Zebra mussel</name>
    <name type="synonym">Mytilus polymorpha</name>
    <dbReference type="NCBI Taxonomy" id="45954"/>
    <lineage>
        <taxon>Eukaryota</taxon>
        <taxon>Metazoa</taxon>
        <taxon>Spiralia</taxon>
        <taxon>Lophotrochozoa</taxon>
        <taxon>Mollusca</taxon>
        <taxon>Bivalvia</taxon>
        <taxon>Autobranchia</taxon>
        <taxon>Heteroconchia</taxon>
        <taxon>Euheterodonta</taxon>
        <taxon>Imparidentia</taxon>
        <taxon>Neoheterodontei</taxon>
        <taxon>Myida</taxon>
        <taxon>Dreissenoidea</taxon>
        <taxon>Dreissenidae</taxon>
        <taxon>Dreissena</taxon>
    </lineage>
</organism>
<keyword evidence="1" id="KW-0433">Leucine-rich repeat</keyword>
<evidence type="ECO:0000256" key="1">
    <source>
        <dbReference type="ARBA" id="ARBA00022614"/>
    </source>
</evidence>
<evidence type="ECO:0000313" key="5">
    <source>
        <dbReference type="Proteomes" id="UP000828390"/>
    </source>
</evidence>
<reference evidence="4" key="1">
    <citation type="journal article" date="2019" name="bioRxiv">
        <title>The Genome of the Zebra Mussel, Dreissena polymorpha: A Resource for Invasive Species Research.</title>
        <authorList>
            <person name="McCartney M.A."/>
            <person name="Auch B."/>
            <person name="Kono T."/>
            <person name="Mallez S."/>
            <person name="Zhang Y."/>
            <person name="Obille A."/>
            <person name="Becker A."/>
            <person name="Abrahante J.E."/>
            <person name="Garbe J."/>
            <person name="Badalamenti J.P."/>
            <person name="Herman A."/>
            <person name="Mangelson H."/>
            <person name="Liachko I."/>
            <person name="Sullivan S."/>
            <person name="Sone E.D."/>
            <person name="Koren S."/>
            <person name="Silverstein K.A.T."/>
            <person name="Beckman K.B."/>
            <person name="Gohl D.M."/>
        </authorList>
    </citation>
    <scope>NUCLEOTIDE SEQUENCE</scope>
    <source>
        <strain evidence="4">Duluth1</strain>
        <tissue evidence="4">Whole animal</tissue>
    </source>
</reference>
<protein>
    <recommendedName>
        <fullName evidence="3">LRRCT domain-containing protein</fullName>
    </recommendedName>
</protein>
<dbReference type="AlphaFoldDB" id="A0A9D4HLT8"/>
<reference evidence="4" key="2">
    <citation type="submission" date="2020-11" db="EMBL/GenBank/DDBJ databases">
        <authorList>
            <person name="McCartney M.A."/>
            <person name="Auch B."/>
            <person name="Kono T."/>
            <person name="Mallez S."/>
            <person name="Becker A."/>
            <person name="Gohl D.M."/>
            <person name="Silverstein K.A.T."/>
            <person name="Koren S."/>
            <person name="Bechman K.B."/>
            <person name="Herman A."/>
            <person name="Abrahante J.E."/>
            <person name="Garbe J."/>
        </authorList>
    </citation>
    <scope>NUCLEOTIDE SEQUENCE</scope>
    <source>
        <strain evidence="4">Duluth1</strain>
        <tissue evidence="4">Whole animal</tissue>
    </source>
</reference>
<dbReference type="InterPro" id="IPR032675">
    <property type="entry name" value="LRR_dom_sf"/>
</dbReference>
<evidence type="ECO:0000313" key="4">
    <source>
        <dbReference type="EMBL" id="KAH3722314.1"/>
    </source>
</evidence>
<accession>A0A9D4HLT8</accession>
<keyword evidence="5" id="KW-1185">Reference proteome</keyword>